<keyword evidence="8 11" id="KW-1133">Transmembrane helix</keyword>
<keyword evidence="4" id="KW-0813">Transport</keyword>
<gene>
    <name evidence="12" type="primary">yajC</name>
    <name evidence="12" type="ORF">EU509_18770</name>
</gene>
<keyword evidence="6 11" id="KW-0812">Transmembrane</keyword>
<proteinExistence type="inferred from homology"/>
<evidence type="ECO:0000256" key="11">
    <source>
        <dbReference type="SAM" id="Phobius"/>
    </source>
</evidence>
<dbReference type="EMBL" id="SEUJ01000078">
    <property type="protein sequence ID" value="KAA1150178.1"/>
    <property type="molecule type" value="Genomic_DNA"/>
</dbReference>
<accession>A0ABQ6RCC9</accession>
<sequence>MSLFISNAQASTGAAAAGGGTMQMLIMLAIFGLFFYFLIYRPQANRVKEHKSLMNAMAKGDEVLTQGGLVGKIVKISEDKDFIVISLNEQAEVTVQKSSVSAVLPKGTMKSL</sequence>
<dbReference type="SMART" id="SM01323">
    <property type="entry name" value="YajC"/>
    <property type="match status" value="1"/>
</dbReference>
<keyword evidence="7" id="KW-0653">Protein transport</keyword>
<keyword evidence="10 11" id="KW-0472">Membrane</keyword>
<dbReference type="NCBIfam" id="TIGR00739">
    <property type="entry name" value="yajC"/>
    <property type="match status" value="1"/>
</dbReference>
<keyword evidence="9" id="KW-0811">Translocation</keyword>
<name>A0ABQ6RCC9_9GAMM</name>
<evidence type="ECO:0000256" key="6">
    <source>
        <dbReference type="ARBA" id="ARBA00022692"/>
    </source>
</evidence>
<evidence type="ECO:0000256" key="10">
    <source>
        <dbReference type="ARBA" id="ARBA00023136"/>
    </source>
</evidence>
<keyword evidence="5" id="KW-1003">Cell membrane</keyword>
<evidence type="ECO:0000256" key="3">
    <source>
        <dbReference type="ARBA" id="ARBA00014962"/>
    </source>
</evidence>
<evidence type="ECO:0000313" key="12">
    <source>
        <dbReference type="EMBL" id="KAA1150178.1"/>
    </source>
</evidence>
<reference evidence="12 13" key="1">
    <citation type="submission" date="2019-01" db="EMBL/GenBank/DDBJ databases">
        <title>Genome sequences of marine Pseudoalteromonas species.</title>
        <authorList>
            <person name="Boraston A.B."/>
            <person name="Hehemann J.-H."/>
            <person name="Vickers C.J."/>
            <person name="Salama-Alber O."/>
            <person name="Abe K."/>
            <person name="Hettle A.J."/>
        </authorList>
    </citation>
    <scope>NUCLEOTIDE SEQUENCE [LARGE SCALE GENOMIC DNA]</scope>
    <source>
        <strain evidence="12 13">PS47</strain>
    </source>
</reference>
<dbReference type="RefSeq" id="WP_149606823.1">
    <property type="nucleotide sequence ID" value="NZ_SEUJ01000078.1"/>
</dbReference>
<evidence type="ECO:0000256" key="1">
    <source>
        <dbReference type="ARBA" id="ARBA00004162"/>
    </source>
</evidence>
<dbReference type="InterPro" id="IPR003849">
    <property type="entry name" value="Preprotein_translocase_YajC"/>
</dbReference>
<organism evidence="12 13">
    <name type="scientific">Pseudoalteromonas fuliginea</name>
    <dbReference type="NCBI Taxonomy" id="1872678"/>
    <lineage>
        <taxon>Bacteria</taxon>
        <taxon>Pseudomonadati</taxon>
        <taxon>Pseudomonadota</taxon>
        <taxon>Gammaproteobacteria</taxon>
        <taxon>Alteromonadales</taxon>
        <taxon>Pseudoalteromonadaceae</taxon>
        <taxon>Pseudoalteromonas</taxon>
    </lineage>
</organism>
<comment type="similarity">
    <text evidence="2">Belongs to the YajC family.</text>
</comment>
<evidence type="ECO:0000313" key="13">
    <source>
        <dbReference type="Proteomes" id="UP000322915"/>
    </source>
</evidence>
<dbReference type="PANTHER" id="PTHR33909">
    <property type="entry name" value="SEC TRANSLOCON ACCESSORY COMPLEX SUBUNIT YAJC"/>
    <property type="match status" value="1"/>
</dbReference>
<feature type="transmembrane region" description="Helical" evidence="11">
    <location>
        <begin position="20"/>
        <end position="39"/>
    </location>
</feature>
<comment type="subcellular location">
    <subcellularLocation>
        <location evidence="1">Cell membrane</location>
        <topology evidence="1">Single-pass membrane protein</topology>
    </subcellularLocation>
</comment>
<evidence type="ECO:0000256" key="8">
    <source>
        <dbReference type="ARBA" id="ARBA00022989"/>
    </source>
</evidence>
<evidence type="ECO:0000256" key="5">
    <source>
        <dbReference type="ARBA" id="ARBA00022475"/>
    </source>
</evidence>
<keyword evidence="13" id="KW-1185">Reference proteome</keyword>
<evidence type="ECO:0000256" key="4">
    <source>
        <dbReference type="ARBA" id="ARBA00022448"/>
    </source>
</evidence>
<evidence type="ECO:0000256" key="9">
    <source>
        <dbReference type="ARBA" id="ARBA00023010"/>
    </source>
</evidence>
<evidence type="ECO:0000256" key="7">
    <source>
        <dbReference type="ARBA" id="ARBA00022927"/>
    </source>
</evidence>
<dbReference type="PANTHER" id="PTHR33909:SF1">
    <property type="entry name" value="SEC TRANSLOCON ACCESSORY COMPLEX SUBUNIT YAJC"/>
    <property type="match status" value="1"/>
</dbReference>
<comment type="caution">
    <text evidence="12">The sequence shown here is derived from an EMBL/GenBank/DDBJ whole genome shotgun (WGS) entry which is preliminary data.</text>
</comment>
<dbReference type="Proteomes" id="UP000322915">
    <property type="component" value="Unassembled WGS sequence"/>
</dbReference>
<dbReference type="PRINTS" id="PR01853">
    <property type="entry name" value="YAJCTRNLCASE"/>
</dbReference>
<evidence type="ECO:0000256" key="2">
    <source>
        <dbReference type="ARBA" id="ARBA00006742"/>
    </source>
</evidence>
<protein>
    <recommendedName>
        <fullName evidence="3">Sec translocon accessory complex subunit YajC</fullName>
    </recommendedName>
</protein>
<dbReference type="Pfam" id="PF02699">
    <property type="entry name" value="YajC"/>
    <property type="match status" value="1"/>
</dbReference>